<dbReference type="AlphaFoldDB" id="A0A0B8ZWF7"/>
<name>A0A0B8ZWF7_BRELN</name>
<evidence type="ECO:0000259" key="8">
    <source>
        <dbReference type="PROSITE" id="PS50928"/>
    </source>
</evidence>
<proteinExistence type="inferred from homology"/>
<comment type="caution">
    <text evidence="9">The sequence shown here is derived from an EMBL/GenBank/DDBJ whole genome shotgun (WGS) entry which is preliminary data.</text>
</comment>
<evidence type="ECO:0000256" key="3">
    <source>
        <dbReference type="ARBA" id="ARBA00022475"/>
    </source>
</evidence>
<feature type="transmembrane region" description="Helical" evidence="7">
    <location>
        <begin position="177"/>
        <end position="196"/>
    </location>
</feature>
<dbReference type="InterPro" id="IPR035906">
    <property type="entry name" value="MetI-like_sf"/>
</dbReference>
<dbReference type="PANTHER" id="PTHR43163">
    <property type="entry name" value="DIPEPTIDE TRANSPORT SYSTEM PERMEASE PROTEIN DPPB-RELATED"/>
    <property type="match status" value="1"/>
</dbReference>
<feature type="transmembrane region" description="Helical" evidence="7">
    <location>
        <begin position="99"/>
        <end position="120"/>
    </location>
</feature>
<feature type="transmembrane region" description="Helical" evidence="7">
    <location>
        <begin position="9"/>
        <end position="30"/>
    </location>
</feature>
<dbReference type="InterPro" id="IPR000515">
    <property type="entry name" value="MetI-like"/>
</dbReference>
<dbReference type="GO" id="GO:0005886">
    <property type="term" value="C:plasma membrane"/>
    <property type="evidence" value="ECO:0007669"/>
    <property type="project" value="UniProtKB-SubCell"/>
</dbReference>
<keyword evidence="6 7" id="KW-0472">Membrane</keyword>
<evidence type="ECO:0000256" key="4">
    <source>
        <dbReference type="ARBA" id="ARBA00022692"/>
    </source>
</evidence>
<evidence type="ECO:0000256" key="2">
    <source>
        <dbReference type="ARBA" id="ARBA00022448"/>
    </source>
</evidence>
<feature type="transmembrane region" description="Helical" evidence="7">
    <location>
        <begin position="236"/>
        <end position="261"/>
    </location>
</feature>
<dbReference type="Gene3D" id="1.10.3720.10">
    <property type="entry name" value="MetI-like"/>
    <property type="match status" value="1"/>
</dbReference>
<keyword evidence="3" id="KW-1003">Cell membrane</keyword>
<evidence type="ECO:0000256" key="5">
    <source>
        <dbReference type="ARBA" id="ARBA00022989"/>
    </source>
</evidence>
<dbReference type="PATRIC" id="fig|1703.6.peg.2817"/>
<dbReference type="CDD" id="cd06261">
    <property type="entry name" value="TM_PBP2"/>
    <property type="match status" value="1"/>
</dbReference>
<dbReference type="InterPro" id="IPR045621">
    <property type="entry name" value="BPD_transp_1_N"/>
</dbReference>
<dbReference type="PANTHER" id="PTHR43163:SF6">
    <property type="entry name" value="DIPEPTIDE TRANSPORT SYSTEM PERMEASE PROTEIN DPPB-RELATED"/>
    <property type="match status" value="1"/>
</dbReference>
<dbReference type="EMBL" id="JTJZ01000022">
    <property type="protein sequence ID" value="KHS50797.1"/>
    <property type="molecule type" value="Genomic_DNA"/>
</dbReference>
<dbReference type="Pfam" id="PF19300">
    <property type="entry name" value="BPD_transp_1_N"/>
    <property type="match status" value="1"/>
</dbReference>
<comment type="subcellular location">
    <subcellularLocation>
        <location evidence="1 7">Cell membrane</location>
        <topology evidence="1 7">Multi-pass membrane protein</topology>
    </subcellularLocation>
</comment>
<feature type="domain" description="ABC transmembrane type-1" evidence="8">
    <location>
        <begin position="95"/>
        <end position="300"/>
    </location>
</feature>
<dbReference type="RefSeq" id="WP_039211533.1">
    <property type="nucleotide sequence ID" value="NZ_JTJZ01000022.1"/>
</dbReference>
<keyword evidence="2 7" id="KW-0813">Transport</keyword>
<feature type="transmembrane region" description="Helical" evidence="7">
    <location>
        <begin position="281"/>
        <end position="304"/>
    </location>
</feature>
<accession>A0A0B8ZWF7</accession>
<reference evidence="9 10" key="1">
    <citation type="submission" date="2014-11" db="EMBL/GenBank/DDBJ databases">
        <title>Draft Genome Sequence of Brevibacterium linens AE038-8.</title>
        <authorList>
            <person name="Maizel D."/>
            <person name="Utturkar S.M."/>
            <person name="Brown S.D."/>
            <person name="Ferrero M."/>
            <person name="Rosen B.P."/>
        </authorList>
    </citation>
    <scope>NUCLEOTIDE SEQUENCE [LARGE SCALE GENOMIC DNA]</scope>
    <source>
        <strain evidence="9 10">AE038-8</strain>
    </source>
</reference>
<keyword evidence="10" id="KW-1185">Reference proteome</keyword>
<dbReference type="Proteomes" id="UP000031488">
    <property type="component" value="Unassembled WGS sequence"/>
</dbReference>
<feature type="transmembrane region" description="Helical" evidence="7">
    <location>
        <begin position="132"/>
        <end position="157"/>
    </location>
</feature>
<keyword evidence="4 7" id="KW-0812">Transmembrane</keyword>
<comment type="similarity">
    <text evidence="7">Belongs to the binding-protein-dependent transport system permease family.</text>
</comment>
<organism evidence="9 10">
    <name type="scientific">Brevibacterium linens</name>
    <dbReference type="NCBI Taxonomy" id="1703"/>
    <lineage>
        <taxon>Bacteria</taxon>
        <taxon>Bacillati</taxon>
        <taxon>Actinomycetota</taxon>
        <taxon>Actinomycetes</taxon>
        <taxon>Micrococcales</taxon>
        <taxon>Brevibacteriaceae</taxon>
        <taxon>Brevibacterium</taxon>
    </lineage>
</organism>
<protein>
    <submittedName>
        <fullName evidence="9">ABC-type transporter, integral membrane subunit</fullName>
    </submittedName>
</protein>
<evidence type="ECO:0000256" key="6">
    <source>
        <dbReference type="ARBA" id="ARBA00023136"/>
    </source>
</evidence>
<evidence type="ECO:0000313" key="9">
    <source>
        <dbReference type="EMBL" id="KHS50797.1"/>
    </source>
</evidence>
<dbReference type="GO" id="GO:0055085">
    <property type="term" value="P:transmembrane transport"/>
    <property type="evidence" value="ECO:0007669"/>
    <property type="project" value="InterPro"/>
</dbReference>
<dbReference type="PROSITE" id="PS50928">
    <property type="entry name" value="ABC_TM1"/>
    <property type="match status" value="1"/>
</dbReference>
<evidence type="ECO:0000256" key="1">
    <source>
        <dbReference type="ARBA" id="ARBA00004651"/>
    </source>
</evidence>
<sequence length="318" mass="34301">MTRFILTKVFHAIITFVLSAIVIFFGVRMLPGDPALAMAGEEATPERLEAIRSDLGLDEPMLVQFIKFIGSVVTGDLGESTRTGLTVTEMIATTLPVTLWLALYAIVVAVVAGVALGMIAERFRGRWPEFGSNFIALLGLSVPNFWLGLLAILGLAVGLGWFPASGYVDILSEPIKGIYYLTLPAVILGTSLAAVITRQTRASMIETMGTDYVRMARAKGLSRPRVLFRYGLRNSLIVLVTIVGLQLGGLISGAVVTERIFALPGLGKLTLDAVFSRDYPVIQAVVLVITVSYILINLAVDILYSVINPQIRVSEDAS</sequence>
<gene>
    <name evidence="9" type="ORF">AE0388_2869</name>
</gene>
<dbReference type="OrthoDB" id="3543764at2"/>
<keyword evidence="5 7" id="KW-1133">Transmembrane helix</keyword>
<evidence type="ECO:0000256" key="7">
    <source>
        <dbReference type="RuleBase" id="RU363032"/>
    </source>
</evidence>
<dbReference type="SUPFAM" id="SSF161098">
    <property type="entry name" value="MetI-like"/>
    <property type="match status" value="1"/>
</dbReference>
<dbReference type="Pfam" id="PF00528">
    <property type="entry name" value="BPD_transp_1"/>
    <property type="match status" value="1"/>
</dbReference>
<evidence type="ECO:0000313" key="10">
    <source>
        <dbReference type="Proteomes" id="UP000031488"/>
    </source>
</evidence>